<accession>Q2FQF7</accession>
<name>Q2FQF7_METHJ</name>
<keyword evidence="1 8" id="KW-0004">4Fe-4S</keyword>
<feature type="binding site" evidence="8">
    <location>
        <position position="515"/>
    </location>
    <ligand>
        <name>[Ni-4Fe-4S] cluster</name>
        <dbReference type="ChEBI" id="CHEBI:47739"/>
    </ligand>
</feature>
<dbReference type="NCBIfam" id="TIGR00314">
    <property type="entry name" value="cdhA"/>
    <property type="match status" value="1"/>
</dbReference>
<dbReference type="HOGENOM" id="CLU_361186_0_0_2"/>
<comment type="domain">
    <text evidence="8">Cluster B is an all-cysteinyl-liganded 4Fe-4S cluster; cluster C is a mixed Ni-Fe-S cluster which is the active site of CO oxidation. Cluster D is also an all-cysteinyl-liganded 4Fe-4S cluster that bridges the two subunits of the CODH dimer. Contains two additional 4Fe-4S clusters, dubbed E and F, that probably transport electrons from ferredoxin to the B cluster.</text>
</comment>
<proteinExistence type="inferred from homology"/>
<comment type="cofactor">
    <cofactor evidence="8">
        <name>[4Fe-4S] cluster</name>
        <dbReference type="ChEBI" id="CHEBI:49883"/>
    </cofactor>
    <text evidence="8">Binds 7 [4Fe-4S] clusters per heterotetramer.</text>
</comment>
<dbReference type="Proteomes" id="UP000001941">
    <property type="component" value="Chromosome"/>
</dbReference>
<evidence type="ECO:0000256" key="5">
    <source>
        <dbReference type="ARBA" id="ARBA00023002"/>
    </source>
</evidence>
<feature type="binding site" evidence="8">
    <location>
        <position position="113"/>
    </location>
    <ligand>
        <name>CO</name>
        <dbReference type="ChEBI" id="CHEBI:17245"/>
    </ligand>
</feature>
<dbReference type="InParanoid" id="Q2FQF7"/>
<gene>
    <name evidence="8" type="primary">cdhA</name>
    <name evidence="10" type="ordered locus">Mhun_0690</name>
</gene>
<feature type="binding site" evidence="8">
    <location>
        <position position="248"/>
    </location>
    <ligand>
        <name>[Ni-4Fe-4S] cluster</name>
        <dbReference type="ChEBI" id="CHEBI:47739"/>
    </ligand>
</feature>
<dbReference type="SUPFAM" id="SSF46548">
    <property type="entry name" value="alpha-helical ferredoxin"/>
    <property type="match status" value="1"/>
</dbReference>
<feature type="binding site" evidence="8">
    <location>
        <position position="419"/>
    </location>
    <ligand>
        <name>[4Fe-4S] cluster</name>
        <dbReference type="ChEBI" id="CHEBI:49883"/>
        <label>4</label>
    </ligand>
</feature>
<organism evidence="10 11">
    <name type="scientific">Methanospirillum hungatei JF-1 (strain ATCC 27890 / DSM 864 / NBRC 100397 / JF-1)</name>
    <dbReference type="NCBI Taxonomy" id="323259"/>
    <lineage>
        <taxon>Archaea</taxon>
        <taxon>Methanobacteriati</taxon>
        <taxon>Methanobacteriota</taxon>
        <taxon>Stenosarchaea group</taxon>
        <taxon>Methanomicrobia</taxon>
        <taxon>Methanomicrobiales</taxon>
        <taxon>Methanospirillaceae</taxon>
        <taxon>Methanospirillum</taxon>
    </lineage>
</organism>
<dbReference type="Gene3D" id="1.10.8.190">
    <property type="entry name" value="Carbon monoxide dehydrogenase alpha subunit. Chain M, domain 1"/>
    <property type="match status" value="1"/>
</dbReference>
<feature type="binding site" evidence="8">
    <location>
        <position position="315"/>
    </location>
    <ligand>
        <name>[Ni-4Fe-4S] cluster</name>
        <dbReference type="ChEBI" id="CHEBI:47739"/>
    </ligand>
</feature>
<protein>
    <recommendedName>
        <fullName evidence="8">Acetyl-CoA decarbonylase/synthase complex subunit alpha</fullName>
        <shortName evidence="8">ACDS complex subunit alpha</shortName>
        <ecNumber evidence="8">1.2.7.4</ecNumber>
    </recommendedName>
    <alternativeName>
        <fullName evidence="8">ACDS complex carbon monoxide dehydrogenase subunit alpha</fullName>
        <shortName evidence="8">ACDS CODH subunit alpha</shortName>
    </alternativeName>
</protein>
<keyword evidence="4" id="KW-0677">Repeat</keyword>
<feature type="binding site" evidence="8">
    <location>
        <position position="457"/>
    </location>
    <ligand>
        <name>[4Fe-4S] cluster</name>
        <dbReference type="ChEBI" id="CHEBI:49883"/>
        <label>3</label>
    </ligand>
</feature>
<evidence type="ECO:0000256" key="8">
    <source>
        <dbReference type="HAMAP-Rule" id="MF_01137"/>
    </source>
</evidence>
<evidence type="ECO:0000256" key="3">
    <source>
        <dbReference type="ARBA" id="ARBA00022723"/>
    </source>
</evidence>
<feature type="binding site" evidence="8">
    <location>
        <position position="415"/>
    </location>
    <ligand>
        <name>[4Fe-4S] cluster</name>
        <dbReference type="ChEBI" id="CHEBI:49883"/>
        <label>3</label>
    </ligand>
</feature>
<feature type="binding site" evidence="8">
    <location>
        <position position="80"/>
    </location>
    <ligand>
        <name>[4Fe-4S] cluster</name>
        <dbReference type="ChEBI" id="CHEBI:49883"/>
        <label>2</label>
    </ligand>
</feature>
<feature type="binding site" evidence="8">
    <location>
        <position position="75"/>
    </location>
    <ligand>
        <name>[4Fe-4S] cluster</name>
        <dbReference type="ChEBI" id="CHEBI:49883"/>
        <label>2</label>
    </ligand>
</feature>
<feature type="domain" description="4Fe-4S ferredoxin-type" evidence="9">
    <location>
        <begin position="399"/>
        <end position="429"/>
    </location>
</feature>
<feature type="binding site" evidence="8">
    <location>
        <position position="447"/>
    </location>
    <ligand>
        <name>[4Fe-4S] cluster</name>
        <dbReference type="ChEBI" id="CHEBI:49883"/>
        <label>4</label>
    </ligand>
</feature>
<dbReference type="GO" id="GO:0006084">
    <property type="term" value="P:acetyl-CoA metabolic process"/>
    <property type="evidence" value="ECO:0007669"/>
    <property type="project" value="InterPro"/>
</dbReference>
<dbReference type="GO" id="GO:0042542">
    <property type="term" value="P:response to hydrogen peroxide"/>
    <property type="evidence" value="ECO:0007669"/>
    <property type="project" value="TreeGrafter"/>
</dbReference>
<dbReference type="KEGG" id="mhu:Mhun_0690"/>
<keyword evidence="5 8" id="KW-0560">Oxidoreductase</keyword>
<feature type="binding site" evidence="8">
    <location>
        <position position="90"/>
    </location>
    <ligand>
        <name>[4Fe-4S] cluster</name>
        <dbReference type="ChEBI" id="CHEBI:49883"/>
        <label>2</label>
    </ligand>
</feature>
<feature type="binding site" evidence="8">
    <location>
        <position position="453"/>
    </location>
    <ligand>
        <name>[4Fe-4S] cluster</name>
        <dbReference type="ChEBI" id="CHEBI:49883"/>
        <label>4</label>
    </ligand>
</feature>
<evidence type="ECO:0000256" key="2">
    <source>
        <dbReference type="ARBA" id="ARBA00022596"/>
    </source>
</evidence>
<dbReference type="PROSITE" id="PS00198">
    <property type="entry name" value="4FE4S_FER_1"/>
    <property type="match status" value="1"/>
</dbReference>
<evidence type="ECO:0000313" key="10">
    <source>
        <dbReference type="EMBL" id="ABD40443.1"/>
    </source>
</evidence>
<comment type="similarity">
    <text evidence="8">Belongs to the Ni-containing carbon monoxide dehydrogenase family.</text>
</comment>
<dbReference type="HAMAP" id="MF_01137">
    <property type="entry name" value="CdhA"/>
    <property type="match status" value="1"/>
</dbReference>
<evidence type="ECO:0000256" key="1">
    <source>
        <dbReference type="ARBA" id="ARBA00022485"/>
    </source>
</evidence>
<dbReference type="GO" id="GO:0016151">
    <property type="term" value="F:nickel cation binding"/>
    <property type="evidence" value="ECO:0007669"/>
    <property type="project" value="UniProtKB-UniRule"/>
</dbReference>
<dbReference type="PROSITE" id="PS51379">
    <property type="entry name" value="4FE4S_FER_2"/>
    <property type="match status" value="2"/>
</dbReference>
<evidence type="ECO:0000256" key="4">
    <source>
        <dbReference type="ARBA" id="ARBA00022737"/>
    </source>
</evidence>
<dbReference type="PANTHER" id="PTHR30109">
    <property type="entry name" value="HYDROXYLAMINE REDUCTASE"/>
    <property type="match status" value="1"/>
</dbReference>
<dbReference type="InterPro" id="IPR004460">
    <property type="entry name" value="CdhA"/>
</dbReference>
<feature type="domain" description="4Fe-4S ferredoxin-type" evidence="9">
    <location>
        <begin position="437"/>
        <end position="467"/>
    </location>
</feature>
<keyword evidence="2 8" id="KW-0533">Nickel</keyword>
<dbReference type="InterPro" id="IPR011254">
    <property type="entry name" value="Prismane-like_sf"/>
</dbReference>
<feature type="binding site" evidence="8">
    <location>
        <position position="72"/>
    </location>
    <ligand>
        <name>[4Fe-4S] cluster</name>
        <dbReference type="ChEBI" id="CHEBI:49883"/>
        <label>2</label>
    </ligand>
</feature>
<keyword evidence="7 8" id="KW-0411">Iron-sulfur</keyword>
<feature type="binding site" evidence="8">
    <location>
        <position position="544"/>
    </location>
    <ligand>
        <name>[Ni-4Fe-4S] cluster</name>
        <dbReference type="ChEBI" id="CHEBI:47739"/>
    </ligand>
</feature>
<dbReference type="AlphaFoldDB" id="Q2FQF7"/>
<dbReference type="STRING" id="323259.Mhun_0690"/>
<dbReference type="InterPro" id="IPR004137">
    <property type="entry name" value="HCP/CODH"/>
</dbReference>
<comment type="catalytic activity">
    <reaction evidence="8">
        <text>CO + 2 oxidized [2Fe-2S]-[ferredoxin] + H2O = 2 reduced [2Fe-2S]-[ferredoxin] + CO2 + 2 H(+)</text>
        <dbReference type="Rhea" id="RHEA:21040"/>
        <dbReference type="Rhea" id="RHEA-COMP:10000"/>
        <dbReference type="Rhea" id="RHEA-COMP:10001"/>
        <dbReference type="ChEBI" id="CHEBI:15377"/>
        <dbReference type="ChEBI" id="CHEBI:15378"/>
        <dbReference type="ChEBI" id="CHEBI:16526"/>
        <dbReference type="ChEBI" id="CHEBI:17245"/>
        <dbReference type="ChEBI" id="CHEBI:33737"/>
        <dbReference type="ChEBI" id="CHEBI:33738"/>
        <dbReference type="EC" id="1.2.7.4"/>
    </reaction>
</comment>
<dbReference type="OrthoDB" id="35334at2157"/>
<dbReference type="GO" id="GO:0043885">
    <property type="term" value="F:anaerobic carbon-monoxide dehydrogenase activity"/>
    <property type="evidence" value="ECO:0007669"/>
    <property type="project" value="UniProtKB-UniRule"/>
</dbReference>
<feature type="binding site" evidence="8">
    <location>
        <position position="450"/>
    </location>
    <ligand>
        <name>[4Fe-4S] cluster</name>
        <dbReference type="ChEBI" id="CHEBI:49883"/>
        <label>4</label>
    </ligand>
</feature>
<dbReference type="Gene3D" id="3.40.50.2030">
    <property type="match status" value="2"/>
</dbReference>
<comment type="cofactor">
    <cofactor evidence="8">
        <name>[Ni-4Fe-4S] cluster</name>
        <dbReference type="ChEBI" id="CHEBI:47739"/>
    </cofactor>
    <text evidence="8">Binds 2 [Ni-4Fe-4S] clusters per heterotetramer.</text>
</comment>
<evidence type="ECO:0000313" key="11">
    <source>
        <dbReference type="Proteomes" id="UP000001941"/>
    </source>
</evidence>
<dbReference type="EMBL" id="CP000254">
    <property type="protein sequence ID" value="ABD40443.1"/>
    <property type="molecule type" value="Genomic_DNA"/>
</dbReference>
<feature type="binding site" evidence="8">
    <location>
        <position position="412"/>
    </location>
    <ligand>
        <name>[4Fe-4S] cluster</name>
        <dbReference type="ChEBI" id="CHEBI:49883"/>
        <label>3</label>
    </ligand>
</feature>
<dbReference type="FunCoup" id="Q2FQF7">
    <property type="interactions" value="65"/>
</dbReference>
<keyword evidence="6 8" id="KW-0408">Iron</keyword>
<dbReference type="GO" id="GO:0051539">
    <property type="term" value="F:4 iron, 4 sulfur cluster binding"/>
    <property type="evidence" value="ECO:0007669"/>
    <property type="project" value="UniProtKB-KW"/>
</dbReference>
<dbReference type="InterPro" id="IPR017896">
    <property type="entry name" value="4Fe4S_Fe-S-bd"/>
</dbReference>
<feature type="binding site" evidence="8">
    <location>
        <position position="409"/>
    </location>
    <ligand>
        <name>[4Fe-4S] cluster</name>
        <dbReference type="ChEBI" id="CHEBI:49883"/>
        <label>3</label>
    </ligand>
</feature>
<dbReference type="InterPro" id="IPR016099">
    <property type="entry name" value="Prismane-like_a/b-sand"/>
</dbReference>
<feature type="binding site" evidence="8">
    <location>
        <position position="73"/>
    </location>
    <ligand>
        <name>[4Fe-4S] cluster</name>
        <dbReference type="ChEBI" id="CHEBI:49883"/>
        <label>1</label>
        <note>ligand shared between dimeric partners</note>
    </ligand>
</feature>
<dbReference type="GO" id="GO:0004601">
    <property type="term" value="F:peroxidase activity"/>
    <property type="evidence" value="ECO:0007669"/>
    <property type="project" value="TreeGrafter"/>
</dbReference>
<comment type="function">
    <text evidence="8">Part of the ACDS complex that catalyzes the reversible cleavage of acetyl-CoA, allowing autotrophic growth from CO(2). The alpha-epsilon subcomponent functions as a carbon monoxide dehydrogenase.</text>
</comment>
<feature type="binding site" evidence="8">
    <location>
        <position position="276"/>
    </location>
    <ligand>
        <name>[Ni-4Fe-4S] cluster</name>
        <dbReference type="ChEBI" id="CHEBI:47739"/>
    </ligand>
</feature>
<dbReference type="SUPFAM" id="SSF56821">
    <property type="entry name" value="Prismane protein-like"/>
    <property type="match status" value="1"/>
</dbReference>
<dbReference type="EnsemblBacteria" id="ABD40443">
    <property type="protein sequence ID" value="ABD40443"/>
    <property type="gene ID" value="Mhun_0690"/>
</dbReference>
<dbReference type="Pfam" id="PF03063">
    <property type="entry name" value="Prismane"/>
    <property type="match status" value="2"/>
</dbReference>
<evidence type="ECO:0000256" key="6">
    <source>
        <dbReference type="ARBA" id="ARBA00023004"/>
    </source>
</evidence>
<sequence>MNRKNIHIRLSEAKSSTGSIKDLDIKIGKIKGEQWEEKEGPTPFPDHTALRNWDRMLLTRYKPLYIPFCDLCCLCTYGKCDLSGGKRGACGIGMEAQQSRIVLLAACIGAATHISHGRHLVDHLIEKMGRRTPIDVGGSNVDVEAPMIRLVCGIKPKTLGDLETVLDYLESQVTELLAAAHTGQESDPLDFESKVFHAGMLDHVGLELADMAQISAFNLPKADPDAALVELGLGTIDAEKPVILVIGHNVPPAIDIIQYSRKHNLSGKIEVTGICCTAIDLTRFDPNAKIVGPISWQLRYIRSGVPDLIVVDEQCVRADLLIEAGNIQAPLIATSSKNCAGLVDRTDDDPDDIVRDLVSGVVPGVLILNPLKVGEVAVRAALESHEIRKTKKTSIIPTAEELIEYAKRCGGCMECTRACPNETPLPEAMKQAATGDLSFLADIYDTCIGCGRCDDACNKEIPIHSSLVAAAREKVLNEKHFVRAGRGAIQDIEIREVGGPIVLGEIPGVIAFVGCANFPNGASEVAEMAREFAKRRYIAVATGCSAMAIGMYRNEDGQTPYEEFHGRFDAGGIVNVGSCVSNAHISGAAIKIASIFAKRNLRGNYEEIADYVYNRVGAVGVAWGAMSQKAAAIAAGFWRLGIPVIVGPHGAKYRRMLLGRKDHDEDWYVFDSRTGEKVQVGPVPEHLFVTAETKEEAMVLIAKLCMRPNDTSRGRSMKLTHYIDLYKRLYGIMPDDLHLFIRSPADIPITMKEELLPILQERGLKDRIIPDPTLLKSQIRTQMGGRS</sequence>
<keyword evidence="3 8" id="KW-0479">Metal-binding</keyword>
<dbReference type="InterPro" id="IPR017900">
    <property type="entry name" value="4Fe4S_Fe_S_CS"/>
</dbReference>
<feature type="binding site" evidence="8">
    <location>
        <position position="69"/>
    </location>
    <ligand>
        <name>[4Fe-4S] cluster</name>
        <dbReference type="ChEBI" id="CHEBI:49883"/>
        <label>1</label>
        <note>ligand shared between dimeric partners</note>
    </ligand>
</feature>
<dbReference type="eggNOG" id="arCOG02428">
    <property type="taxonomic scope" value="Archaea"/>
</dbReference>
<reference evidence="11" key="1">
    <citation type="journal article" date="2016" name="Stand. Genomic Sci.">
        <title>Complete genome sequence of Methanospirillum hungatei type strain JF1.</title>
        <authorList>
            <person name="Gunsalus R.P."/>
            <person name="Cook L.E."/>
            <person name="Crable B."/>
            <person name="Rohlin L."/>
            <person name="McDonald E."/>
            <person name="Mouttaki H."/>
            <person name="Sieber J.R."/>
            <person name="Poweleit N."/>
            <person name="Zhou H."/>
            <person name="Lapidus A.L."/>
            <person name="Daligault H.E."/>
            <person name="Land M."/>
            <person name="Gilna P."/>
            <person name="Ivanova N."/>
            <person name="Kyrpides N."/>
            <person name="Culley D.E."/>
            <person name="McInerney M.J."/>
        </authorList>
    </citation>
    <scope>NUCLEOTIDE SEQUENCE [LARGE SCALE GENOMIC DNA]</scope>
    <source>
        <strain evidence="11">ATCC 27890 / DSM 864 / NBRC 100397 / JF-1</strain>
    </source>
</reference>
<dbReference type="GO" id="GO:0005506">
    <property type="term" value="F:iron ion binding"/>
    <property type="evidence" value="ECO:0007669"/>
    <property type="project" value="UniProtKB-UniRule"/>
</dbReference>
<dbReference type="PANTHER" id="PTHR30109:SF6">
    <property type="entry name" value="ACETYL-COA DECARBONYLASE_SYNTHASE COMPLEX SUBUNIT ALPHA"/>
    <property type="match status" value="1"/>
</dbReference>
<keyword evidence="11" id="KW-1185">Reference proteome</keyword>
<dbReference type="EC" id="1.2.7.4" evidence="8"/>
<feature type="binding site" evidence="8">
    <location>
        <position position="579"/>
    </location>
    <ligand>
        <name>[Ni-4Fe-4S] cluster</name>
        <dbReference type="ChEBI" id="CHEBI:47739"/>
    </ligand>
</feature>
<dbReference type="Gene3D" id="3.30.70.20">
    <property type="match status" value="1"/>
</dbReference>
<dbReference type="GO" id="GO:0050418">
    <property type="term" value="F:hydroxylamine reductase activity"/>
    <property type="evidence" value="ECO:0007669"/>
    <property type="project" value="TreeGrafter"/>
</dbReference>
<evidence type="ECO:0000259" key="9">
    <source>
        <dbReference type="PROSITE" id="PS51379"/>
    </source>
</evidence>
<comment type="subunit">
    <text evidence="8">Heterotetramer of two alpha and two epsilon subunits. The ACDS complex is made up of alpha, epsilon, beta, gamma and delta subunits with a probable stoichiometry of (alpha(2)epsilon(2))(4)-beta(8)-(gamma(1)delta(1))(8).</text>
</comment>
<evidence type="ECO:0000256" key="7">
    <source>
        <dbReference type="ARBA" id="ARBA00023014"/>
    </source>
</evidence>